<comment type="caution">
    <text evidence="9">The sequence shown here is derived from an EMBL/GenBank/DDBJ whole genome shotgun (WGS) entry which is preliminary data.</text>
</comment>
<dbReference type="SUPFAM" id="SSF52833">
    <property type="entry name" value="Thioredoxin-like"/>
    <property type="match status" value="1"/>
</dbReference>
<dbReference type="PANTHER" id="PTHR13887">
    <property type="entry name" value="GLUTATHIONE S-TRANSFERASE KAPPA"/>
    <property type="match status" value="1"/>
</dbReference>
<evidence type="ECO:0000256" key="2">
    <source>
        <dbReference type="ARBA" id="ARBA00007787"/>
    </source>
</evidence>
<dbReference type="RefSeq" id="WP_250139497.1">
    <property type="nucleotide sequence ID" value="NZ_JALIQP010000001.1"/>
</dbReference>
<evidence type="ECO:0000256" key="6">
    <source>
        <dbReference type="ARBA" id="ARBA00023157"/>
    </source>
</evidence>
<evidence type="ECO:0000256" key="4">
    <source>
        <dbReference type="ARBA" id="ARBA00022982"/>
    </source>
</evidence>
<proteinExistence type="inferred from homology"/>
<feature type="domain" description="Thioredoxin-like fold" evidence="8">
    <location>
        <begin position="60"/>
        <end position="220"/>
    </location>
</feature>
<evidence type="ECO:0000313" key="10">
    <source>
        <dbReference type="Proteomes" id="UP001595898"/>
    </source>
</evidence>
<comment type="similarity">
    <text evidence="1">Belongs to the thioredoxin family. DsbA subfamily.</text>
</comment>
<dbReference type="InterPro" id="IPR012336">
    <property type="entry name" value="Thioredoxin-like_fold"/>
</dbReference>
<name>A0ABD5PMU7_9EURY</name>
<dbReference type="InterPro" id="IPR036249">
    <property type="entry name" value="Thioredoxin-like_sf"/>
</dbReference>
<evidence type="ECO:0000256" key="3">
    <source>
        <dbReference type="ARBA" id="ARBA00022729"/>
    </source>
</evidence>
<dbReference type="PANTHER" id="PTHR13887:SF14">
    <property type="entry name" value="DISULFIDE BOND FORMATION PROTEIN D"/>
    <property type="match status" value="1"/>
</dbReference>
<reference evidence="9 10" key="1">
    <citation type="journal article" date="2019" name="Int. J. Syst. Evol. Microbiol.">
        <title>The Global Catalogue of Microorganisms (GCM) 10K type strain sequencing project: providing services to taxonomists for standard genome sequencing and annotation.</title>
        <authorList>
            <consortium name="The Broad Institute Genomics Platform"/>
            <consortium name="The Broad Institute Genome Sequencing Center for Infectious Disease"/>
            <person name="Wu L."/>
            <person name="Ma J."/>
        </authorList>
    </citation>
    <scope>NUCLEOTIDE SEQUENCE [LARGE SCALE GENOMIC DNA]</scope>
    <source>
        <strain evidence="9 10">WLHS5</strain>
    </source>
</reference>
<evidence type="ECO:0000313" key="9">
    <source>
        <dbReference type="EMBL" id="MFC4541366.1"/>
    </source>
</evidence>
<dbReference type="Gene3D" id="3.40.30.10">
    <property type="entry name" value="Glutaredoxin"/>
    <property type="match status" value="1"/>
</dbReference>
<keyword evidence="7" id="KW-0676">Redox-active center</keyword>
<dbReference type="EMBL" id="JBHSFA010000002">
    <property type="protein sequence ID" value="MFC4541366.1"/>
    <property type="molecule type" value="Genomic_DNA"/>
</dbReference>
<gene>
    <name evidence="9" type="ORF">ACFO5R_05440</name>
</gene>
<dbReference type="AlphaFoldDB" id="A0ABD5PMU7"/>
<dbReference type="Proteomes" id="UP001595898">
    <property type="component" value="Unassembled WGS sequence"/>
</dbReference>
<dbReference type="Pfam" id="PF13462">
    <property type="entry name" value="Thioredoxin_4"/>
    <property type="match status" value="1"/>
</dbReference>
<evidence type="ECO:0000259" key="8">
    <source>
        <dbReference type="Pfam" id="PF13462"/>
    </source>
</evidence>
<keyword evidence="3" id="KW-0732">Signal</keyword>
<organism evidence="9 10">
    <name type="scientific">Halosolutus amylolyticus</name>
    <dbReference type="NCBI Taxonomy" id="2932267"/>
    <lineage>
        <taxon>Archaea</taxon>
        <taxon>Methanobacteriati</taxon>
        <taxon>Methanobacteriota</taxon>
        <taxon>Stenosarchaea group</taxon>
        <taxon>Halobacteria</taxon>
        <taxon>Halobacteriales</taxon>
        <taxon>Natrialbaceae</taxon>
        <taxon>Halosolutus</taxon>
    </lineage>
</organism>
<keyword evidence="10" id="KW-1185">Reference proteome</keyword>
<accession>A0ABD5PMU7</accession>
<evidence type="ECO:0000256" key="5">
    <source>
        <dbReference type="ARBA" id="ARBA00023002"/>
    </source>
</evidence>
<sequence length="245" mass="26764">MSFDEPSRRAFLAGSVVAVGAGGAYYLTRSDESHDDESHGLSPEFHASDETSTLGVELAGKPIMGSPEAPIDLYYWTDFQCPFCAQFERETLPDLVREYVDPGRIRVVFVTVPFFGGDSMTAAVASRCVWEQVQETERSAYWNWHAAVFDEQGEKNSGWAAADNLVEYTRSVSGVDADALATCLDERRSTYEEEIDANAAQARSFGISGTPAFLAFDPETEAGEALAGAQPIDRFEEAIEAVEDA</sequence>
<evidence type="ECO:0000256" key="7">
    <source>
        <dbReference type="ARBA" id="ARBA00023284"/>
    </source>
</evidence>
<keyword evidence="6" id="KW-1015">Disulfide bond</keyword>
<comment type="similarity">
    <text evidence="2">Belongs to the glutaredoxin family.</text>
</comment>
<evidence type="ECO:0000256" key="1">
    <source>
        <dbReference type="ARBA" id="ARBA00005791"/>
    </source>
</evidence>
<dbReference type="GO" id="GO:0016491">
    <property type="term" value="F:oxidoreductase activity"/>
    <property type="evidence" value="ECO:0007669"/>
    <property type="project" value="UniProtKB-KW"/>
</dbReference>
<keyword evidence="5" id="KW-0560">Oxidoreductase</keyword>
<keyword evidence="4" id="KW-0249">Electron transport</keyword>
<keyword evidence="4" id="KW-0813">Transport</keyword>
<protein>
    <submittedName>
        <fullName evidence="9">DsbA family protein</fullName>
    </submittedName>
</protein>